<dbReference type="PANTHER" id="PTHR39323">
    <property type="entry name" value="BLR1149 PROTEIN"/>
    <property type="match status" value="1"/>
</dbReference>
<keyword evidence="2" id="KW-0255">Endonuclease</keyword>
<reference evidence="2" key="1">
    <citation type="submission" date="2021-03" db="EMBL/GenBank/DDBJ databases">
        <authorList>
            <person name="Lu T."/>
            <person name="Wang Q."/>
            <person name="Han X."/>
        </authorList>
    </citation>
    <scope>NUCLEOTIDE SEQUENCE</scope>
    <source>
        <strain evidence="2">WQ 2009</strain>
    </source>
</reference>
<gene>
    <name evidence="2" type="primary">pdeM</name>
    <name evidence="2" type="ORF">J5U18_11990</name>
</gene>
<dbReference type="Pfam" id="PF00149">
    <property type="entry name" value="Metallophos"/>
    <property type="match status" value="1"/>
</dbReference>
<evidence type="ECO:0000313" key="2">
    <source>
        <dbReference type="EMBL" id="MBP3944263.1"/>
    </source>
</evidence>
<dbReference type="EC" id="3.1.-.-" evidence="2"/>
<dbReference type="InterPro" id="IPR004843">
    <property type="entry name" value="Calcineurin-like_PHP"/>
</dbReference>
<dbReference type="InterPro" id="IPR024173">
    <property type="entry name" value="Pesterase_MJ0037-like"/>
</dbReference>
<dbReference type="PIRSF" id="PIRSF000887">
    <property type="entry name" value="Pesterase_MJ0037"/>
    <property type="match status" value="1"/>
</dbReference>
<dbReference type="InterPro" id="IPR026336">
    <property type="entry name" value="PdeM-like"/>
</dbReference>
<protein>
    <submittedName>
        <fullName evidence="2">Ligase-associated DNA damage response endonuclease PdeM</fullName>
        <ecNumber evidence="2">3.1.-.-</ecNumber>
    </submittedName>
</protein>
<keyword evidence="2" id="KW-0540">Nuclease</keyword>
<organism evidence="2 3">
    <name type="scientific">Rhinopithecimicrobium faecis</name>
    <dbReference type="NCBI Taxonomy" id="2820698"/>
    <lineage>
        <taxon>Bacteria</taxon>
        <taxon>Pseudomonadati</taxon>
        <taxon>Bacteroidota</taxon>
        <taxon>Sphingobacteriia</taxon>
        <taxon>Sphingobacteriales</taxon>
        <taxon>Sphingobacteriaceae</taxon>
        <taxon>Rhinopithecimicrobium</taxon>
    </lineage>
</organism>
<dbReference type="PANTHER" id="PTHR39323:SF1">
    <property type="entry name" value="BLR1149 PROTEIN"/>
    <property type="match status" value="1"/>
</dbReference>
<evidence type="ECO:0000313" key="3">
    <source>
        <dbReference type="Proteomes" id="UP000679691"/>
    </source>
</evidence>
<name>A0A8T4HCS0_9SPHI</name>
<dbReference type="AlphaFoldDB" id="A0A8T4HCS0"/>
<dbReference type="EMBL" id="JAGKSB010000015">
    <property type="protein sequence ID" value="MBP3944263.1"/>
    <property type="molecule type" value="Genomic_DNA"/>
</dbReference>
<dbReference type="SUPFAM" id="SSF56300">
    <property type="entry name" value="Metallo-dependent phosphatases"/>
    <property type="match status" value="1"/>
</dbReference>
<evidence type="ECO:0000259" key="1">
    <source>
        <dbReference type="Pfam" id="PF00149"/>
    </source>
</evidence>
<dbReference type="RefSeq" id="WP_353547770.1">
    <property type="nucleotide sequence ID" value="NZ_JAGKSB010000015.1"/>
</dbReference>
<dbReference type="GO" id="GO:0016787">
    <property type="term" value="F:hydrolase activity"/>
    <property type="evidence" value="ECO:0007669"/>
    <property type="project" value="UniProtKB-KW"/>
</dbReference>
<keyword evidence="2" id="KW-0436">Ligase</keyword>
<sequence>MREITVNSLALQLLPQKAVFIPAYKILVISDWHLGKIAHFRKEGIFLPKADPQDDFNELTQLLLQHSPSKVIFLGDLFHSQWNQDWEDFSSYIRQFPTIEFILTEGNHDILDAETWQRSGIRRVDFYALTEQRVILSHQPIGNLPPDYINLVGHIHPGCVLQGKGRQRFRLPCFHWKGQVFTLPAFGRWTGLYMLPREEDAKFYAIVHDAVILLPSGTN</sequence>
<comment type="caution">
    <text evidence="2">The sequence shown here is derived from an EMBL/GenBank/DDBJ whole genome shotgun (WGS) entry which is preliminary data.</text>
</comment>
<proteinExistence type="predicted"/>
<keyword evidence="2" id="KW-0378">Hydrolase</keyword>
<feature type="domain" description="Calcineurin-like phosphoesterase" evidence="1">
    <location>
        <begin position="25"/>
        <end position="121"/>
    </location>
</feature>
<dbReference type="NCBIfam" id="TIGR04123">
    <property type="entry name" value="P_estr_lig_assc"/>
    <property type="match status" value="1"/>
</dbReference>
<keyword evidence="3" id="KW-1185">Reference proteome</keyword>
<dbReference type="Proteomes" id="UP000679691">
    <property type="component" value="Unassembled WGS sequence"/>
</dbReference>
<accession>A0A8T4HCS0</accession>
<dbReference type="Gene3D" id="3.60.21.10">
    <property type="match status" value="1"/>
</dbReference>
<dbReference type="InterPro" id="IPR029052">
    <property type="entry name" value="Metallo-depent_PP-like"/>
</dbReference>
<dbReference type="GO" id="GO:0016874">
    <property type="term" value="F:ligase activity"/>
    <property type="evidence" value="ECO:0007669"/>
    <property type="project" value="UniProtKB-KW"/>
</dbReference>
<dbReference type="GO" id="GO:0004519">
    <property type="term" value="F:endonuclease activity"/>
    <property type="evidence" value="ECO:0007669"/>
    <property type="project" value="UniProtKB-KW"/>
</dbReference>